<sequence length="51" mass="5743">MPCHTPGLPCLPVFKVNLVSLVTTWPVGQGHRLLSQIHFCQCCFSKSMRFP</sequence>
<dbReference type="AlphaFoldDB" id="A0A0E9PVB5"/>
<evidence type="ECO:0000313" key="1">
    <source>
        <dbReference type="EMBL" id="JAH08439.1"/>
    </source>
</evidence>
<dbReference type="EMBL" id="GBXM01100138">
    <property type="protein sequence ID" value="JAH08439.1"/>
    <property type="molecule type" value="Transcribed_RNA"/>
</dbReference>
<name>A0A0E9PVB5_ANGAN</name>
<organism evidence="1">
    <name type="scientific">Anguilla anguilla</name>
    <name type="common">European freshwater eel</name>
    <name type="synonym">Muraena anguilla</name>
    <dbReference type="NCBI Taxonomy" id="7936"/>
    <lineage>
        <taxon>Eukaryota</taxon>
        <taxon>Metazoa</taxon>
        <taxon>Chordata</taxon>
        <taxon>Craniata</taxon>
        <taxon>Vertebrata</taxon>
        <taxon>Euteleostomi</taxon>
        <taxon>Actinopterygii</taxon>
        <taxon>Neopterygii</taxon>
        <taxon>Teleostei</taxon>
        <taxon>Anguilliformes</taxon>
        <taxon>Anguillidae</taxon>
        <taxon>Anguilla</taxon>
    </lineage>
</organism>
<protein>
    <submittedName>
        <fullName evidence="1">Uncharacterized protein</fullName>
    </submittedName>
</protein>
<reference evidence="1" key="2">
    <citation type="journal article" date="2015" name="Fish Shellfish Immunol.">
        <title>Early steps in the European eel (Anguilla anguilla)-Vibrio vulnificus interaction in the gills: Role of the RtxA13 toxin.</title>
        <authorList>
            <person name="Callol A."/>
            <person name="Pajuelo D."/>
            <person name="Ebbesson L."/>
            <person name="Teles M."/>
            <person name="MacKenzie S."/>
            <person name="Amaro C."/>
        </authorList>
    </citation>
    <scope>NUCLEOTIDE SEQUENCE</scope>
</reference>
<accession>A0A0E9PVB5</accession>
<reference evidence="1" key="1">
    <citation type="submission" date="2014-11" db="EMBL/GenBank/DDBJ databases">
        <authorList>
            <person name="Amaro Gonzalez C."/>
        </authorList>
    </citation>
    <scope>NUCLEOTIDE SEQUENCE</scope>
</reference>
<proteinExistence type="predicted"/>